<dbReference type="Proteomes" id="UP000317839">
    <property type="component" value="Unassembled WGS sequence"/>
</dbReference>
<feature type="binding site" evidence="5">
    <location>
        <position position="104"/>
    </location>
    <ligand>
        <name>substrate</name>
    </ligand>
</feature>
<dbReference type="InterPro" id="IPR023512">
    <property type="entry name" value="Deaminase_MtaD/DadD"/>
</dbReference>
<comment type="caution">
    <text evidence="7">The sequence shown here is derived from an EMBL/GenBank/DDBJ whole genome shotgun (WGS) entry which is preliminary data.</text>
</comment>
<proteinExistence type="inferred from homology"/>
<evidence type="ECO:0000313" key="7">
    <source>
        <dbReference type="EMBL" id="TQV76874.1"/>
    </source>
</evidence>
<feature type="binding site" evidence="5">
    <location>
        <position position="312"/>
    </location>
    <ligand>
        <name>substrate</name>
    </ligand>
</feature>
<organism evidence="7 8">
    <name type="scientific">Aliikangiella marina</name>
    <dbReference type="NCBI Taxonomy" id="1712262"/>
    <lineage>
        <taxon>Bacteria</taxon>
        <taxon>Pseudomonadati</taxon>
        <taxon>Pseudomonadota</taxon>
        <taxon>Gammaproteobacteria</taxon>
        <taxon>Oceanospirillales</taxon>
        <taxon>Pleioneaceae</taxon>
        <taxon>Aliikangiella</taxon>
    </lineage>
</organism>
<dbReference type="GO" id="GO:0050270">
    <property type="term" value="F:S-adenosylhomocysteine deaminase activity"/>
    <property type="evidence" value="ECO:0007669"/>
    <property type="project" value="UniProtKB-UniRule"/>
</dbReference>
<dbReference type="PANTHER" id="PTHR43794:SF11">
    <property type="entry name" value="AMIDOHYDROLASE-RELATED DOMAIN-CONTAINING PROTEIN"/>
    <property type="match status" value="1"/>
</dbReference>
<dbReference type="InterPro" id="IPR032466">
    <property type="entry name" value="Metal_Hydrolase"/>
</dbReference>
<comment type="similarity">
    <text evidence="1">Belongs to the metallo-dependent hydrolases superfamily. ATZ/TRZ family.</text>
</comment>
<dbReference type="Gene3D" id="2.30.40.10">
    <property type="entry name" value="Urease, subunit C, domain 1"/>
    <property type="match status" value="1"/>
</dbReference>
<sequence length="446" mass="49008">MNQNTQSTNAAQIIAADWVIPMTKTDHWLNNHAVVISGHQIIDILPQDQLIEKYPDAPVTRLDGQALMPGLVNSHCHAAMNLLRGLSDDLPLKEWLENAIWPVEAQFVDDEFVYQGTQHAIAEMIRSGTTCFQDMYFMPNQAAKAVQESGIRASIGLVVVEFETSWSANAQEAIDKGLDVFDQFKHSTTCSFNFAPHAPYTVAKETLEKIGMLSNELNMTVQIHVHETAGEVESFVEENGIRPLARLKEIGLLSPLLNAVHMTQLNEGEIEWLAEAGCHVIHCPQSNMKLASGICPTMQLLDANVNLAIGTDGAASNNDLDMIDELRSASLLAKLDYLNPTALTAYQSLHAATMGGAKALGLQDQIGSIELSKAADIIAIDLNQIETQPVYNPISQIVYAAARNQVSNVWVNGKRLLKDKALTTMNEALVIQNAKHWQTKIINREA</sequence>
<feature type="binding site" evidence="5">
    <location>
        <position position="224"/>
    </location>
    <ligand>
        <name>Zn(2+)</name>
        <dbReference type="ChEBI" id="CHEBI:29105"/>
    </ligand>
</feature>
<dbReference type="GO" id="GO:0090614">
    <property type="term" value="F:5'-methylthioadenosine deaminase activity"/>
    <property type="evidence" value="ECO:0007669"/>
    <property type="project" value="UniProtKB-UniRule"/>
</dbReference>
<gene>
    <name evidence="5" type="primary">mtaD</name>
    <name evidence="7" type="ORF">FLL45_02665</name>
</gene>
<dbReference type="Pfam" id="PF01979">
    <property type="entry name" value="Amidohydro_1"/>
    <property type="match status" value="1"/>
</dbReference>
<dbReference type="InterPro" id="IPR006680">
    <property type="entry name" value="Amidohydro-rel"/>
</dbReference>
<comment type="caution">
    <text evidence="5">Lacks conserved residue(s) required for the propagation of feature annotation.</text>
</comment>
<dbReference type="InterPro" id="IPR011059">
    <property type="entry name" value="Metal-dep_hydrolase_composite"/>
</dbReference>
<dbReference type="GO" id="GO:0046872">
    <property type="term" value="F:metal ion binding"/>
    <property type="evidence" value="ECO:0007669"/>
    <property type="project" value="UniProtKB-KW"/>
</dbReference>
<feature type="binding site" evidence="5">
    <location>
        <position position="77"/>
    </location>
    <ligand>
        <name>Zn(2+)</name>
        <dbReference type="ChEBI" id="CHEBI:29105"/>
    </ligand>
</feature>
<feature type="binding site" evidence="5">
    <location>
        <position position="75"/>
    </location>
    <ligand>
        <name>Zn(2+)</name>
        <dbReference type="ChEBI" id="CHEBI:29105"/>
    </ligand>
</feature>
<keyword evidence="8" id="KW-1185">Reference proteome</keyword>
<evidence type="ECO:0000313" key="8">
    <source>
        <dbReference type="Proteomes" id="UP000317839"/>
    </source>
</evidence>
<dbReference type="FunFam" id="3.20.20.140:FF:000014">
    <property type="entry name" value="5-methylthioadenosine/S-adenosylhomocysteine deaminase"/>
    <property type="match status" value="1"/>
</dbReference>
<evidence type="ECO:0000259" key="6">
    <source>
        <dbReference type="Pfam" id="PF01979"/>
    </source>
</evidence>
<keyword evidence="2 5" id="KW-0479">Metal-binding</keyword>
<dbReference type="InterPro" id="IPR050287">
    <property type="entry name" value="MTA/SAH_deaminase"/>
</dbReference>
<dbReference type="RefSeq" id="WP_142888234.1">
    <property type="nucleotide sequence ID" value="NZ_VIKR01000001.1"/>
</dbReference>
<dbReference type="HAMAP" id="MF_01281">
    <property type="entry name" value="MTA_SAH_deamin"/>
    <property type="match status" value="1"/>
</dbReference>
<feature type="binding site" evidence="5">
    <location>
        <position position="312"/>
    </location>
    <ligand>
        <name>Zn(2+)</name>
        <dbReference type="ChEBI" id="CHEBI:29105"/>
    </ligand>
</feature>
<evidence type="ECO:0000256" key="4">
    <source>
        <dbReference type="ARBA" id="ARBA00022833"/>
    </source>
</evidence>
<comment type="catalytic activity">
    <reaction evidence="5">
        <text>S-adenosyl-L-homocysteine + H2O + H(+) = S-inosyl-L-homocysteine + NH4(+)</text>
        <dbReference type="Rhea" id="RHEA:20716"/>
        <dbReference type="ChEBI" id="CHEBI:15377"/>
        <dbReference type="ChEBI" id="CHEBI:15378"/>
        <dbReference type="ChEBI" id="CHEBI:28938"/>
        <dbReference type="ChEBI" id="CHEBI:57856"/>
        <dbReference type="ChEBI" id="CHEBI:57985"/>
        <dbReference type="EC" id="3.5.4.28"/>
    </reaction>
</comment>
<dbReference type="CDD" id="cd01298">
    <property type="entry name" value="ATZ_TRZ_like"/>
    <property type="match status" value="1"/>
</dbReference>
<feature type="binding site" evidence="5">
    <location>
        <position position="227"/>
    </location>
    <ligand>
        <name>substrate</name>
    </ligand>
</feature>
<dbReference type="AlphaFoldDB" id="A0A545TI22"/>
<dbReference type="EC" id="3.5.4.28" evidence="5"/>
<evidence type="ECO:0000256" key="3">
    <source>
        <dbReference type="ARBA" id="ARBA00022801"/>
    </source>
</evidence>
<keyword evidence="4 5" id="KW-0862">Zinc</keyword>
<keyword evidence="3 5" id="KW-0378">Hydrolase</keyword>
<comment type="catalytic activity">
    <reaction evidence="5">
        <text>S-methyl-5'-thioadenosine + H2O + H(+) = S-methyl-5'-thioinosine + NH4(+)</text>
        <dbReference type="Rhea" id="RHEA:25025"/>
        <dbReference type="ChEBI" id="CHEBI:15377"/>
        <dbReference type="ChEBI" id="CHEBI:15378"/>
        <dbReference type="ChEBI" id="CHEBI:17509"/>
        <dbReference type="ChEBI" id="CHEBI:28938"/>
        <dbReference type="ChEBI" id="CHEBI:48595"/>
        <dbReference type="EC" id="3.5.4.31"/>
    </reaction>
</comment>
<reference evidence="7 8" key="1">
    <citation type="submission" date="2019-06" db="EMBL/GenBank/DDBJ databases">
        <title>Draft genome of Aliikangiella marina GYP-15.</title>
        <authorList>
            <person name="Wang G."/>
        </authorList>
    </citation>
    <scope>NUCLEOTIDE SEQUENCE [LARGE SCALE GENOMIC DNA]</scope>
    <source>
        <strain evidence="7 8">GYP-15</strain>
    </source>
</reference>
<protein>
    <recommendedName>
        <fullName evidence="5">5-methylthioadenosine/S-adenosylhomocysteine deaminase</fullName>
        <shortName evidence="5">MTA/SAH deaminase</shortName>
        <ecNumber evidence="5">3.5.4.28</ecNumber>
        <ecNumber evidence="5">3.5.4.31</ecNumber>
    </recommendedName>
</protein>
<dbReference type="NCBIfam" id="NF006549">
    <property type="entry name" value="PRK09045.1"/>
    <property type="match status" value="1"/>
</dbReference>
<dbReference type="EC" id="3.5.4.31" evidence="5"/>
<evidence type="ECO:0000256" key="2">
    <source>
        <dbReference type="ARBA" id="ARBA00022723"/>
    </source>
</evidence>
<accession>A0A545TI22</accession>
<dbReference type="OrthoDB" id="9787621at2"/>
<comment type="similarity">
    <text evidence="5">Belongs to the metallo-dependent hydrolases superfamily. MTA/SAH deaminase family.</text>
</comment>
<dbReference type="Gene3D" id="3.20.20.140">
    <property type="entry name" value="Metal-dependent hydrolases"/>
    <property type="match status" value="1"/>
</dbReference>
<dbReference type="PANTHER" id="PTHR43794">
    <property type="entry name" value="AMINOHYDROLASE SSNA-RELATED"/>
    <property type="match status" value="1"/>
</dbReference>
<dbReference type="EMBL" id="VIKR01000001">
    <property type="protein sequence ID" value="TQV76874.1"/>
    <property type="molecule type" value="Genomic_DNA"/>
</dbReference>
<feature type="domain" description="Amidohydrolase-related" evidence="6">
    <location>
        <begin position="67"/>
        <end position="415"/>
    </location>
</feature>
<name>A0A545TI22_9GAMM</name>
<feature type="binding site" evidence="5">
    <location>
        <position position="197"/>
    </location>
    <ligand>
        <name>substrate</name>
    </ligand>
</feature>
<evidence type="ECO:0000256" key="5">
    <source>
        <dbReference type="HAMAP-Rule" id="MF_01281"/>
    </source>
</evidence>
<comment type="cofactor">
    <cofactor evidence="5">
        <name>Zn(2+)</name>
        <dbReference type="ChEBI" id="CHEBI:29105"/>
    </cofactor>
    <text evidence="5">Binds 1 zinc ion per subunit.</text>
</comment>
<dbReference type="SUPFAM" id="SSF51338">
    <property type="entry name" value="Composite domain of metallo-dependent hydrolases"/>
    <property type="match status" value="1"/>
</dbReference>
<dbReference type="SUPFAM" id="SSF51556">
    <property type="entry name" value="Metallo-dependent hydrolases"/>
    <property type="match status" value="1"/>
</dbReference>
<evidence type="ECO:0000256" key="1">
    <source>
        <dbReference type="ARBA" id="ARBA00006745"/>
    </source>
</evidence>
<comment type="function">
    <text evidence="5">Catalyzes the deamination of 5-methylthioadenosine and S-adenosyl-L-homocysteine into 5-methylthioinosine and S-inosyl-L-homocysteine, respectively. Is also able to deaminate adenosine.</text>
</comment>